<keyword evidence="1" id="KW-1185">Reference proteome</keyword>
<organism evidence="1 2">
    <name type="scientific">Romanomermis culicivorax</name>
    <name type="common">Nematode worm</name>
    <dbReference type="NCBI Taxonomy" id="13658"/>
    <lineage>
        <taxon>Eukaryota</taxon>
        <taxon>Metazoa</taxon>
        <taxon>Ecdysozoa</taxon>
        <taxon>Nematoda</taxon>
        <taxon>Enoplea</taxon>
        <taxon>Dorylaimia</taxon>
        <taxon>Mermithida</taxon>
        <taxon>Mermithoidea</taxon>
        <taxon>Mermithidae</taxon>
        <taxon>Romanomermis</taxon>
    </lineage>
</organism>
<evidence type="ECO:0000313" key="1">
    <source>
        <dbReference type="Proteomes" id="UP000887565"/>
    </source>
</evidence>
<accession>A0A915KY18</accession>
<sequence length="75" mass="8551">MKTSETESALCHPLIMVFFAEETLLPFGNFNDSPNFGLSMIITLKIDRKLKKPKLKPKNIKFLDVFLPSHMGRKG</sequence>
<dbReference type="AlphaFoldDB" id="A0A915KY18"/>
<name>A0A915KY18_ROMCU</name>
<dbReference type="WBParaSite" id="nRc.2.0.1.t43842-RA">
    <property type="protein sequence ID" value="nRc.2.0.1.t43842-RA"/>
    <property type="gene ID" value="nRc.2.0.1.g43842"/>
</dbReference>
<reference evidence="2" key="1">
    <citation type="submission" date="2022-11" db="UniProtKB">
        <authorList>
            <consortium name="WormBaseParasite"/>
        </authorList>
    </citation>
    <scope>IDENTIFICATION</scope>
</reference>
<dbReference type="Proteomes" id="UP000887565">
    <property type="component" value="Unplaced"/>
</dbReference>
<proteinExistence type="predicted"/>
<protein>
    <submittedName>
        <fullName evidence="2">Uncharacterized protein</fullName>
    </submittedName>
</protein>
<evidence type="ECO:0000313" key="2">
    <source>
        <dbReference type="WBParaSite" id="nRc.2.0.1.t43842-RA"/>
    </source>
</evidence>